<proteinExistence type="predicted"/>
<sequence length="477" mass="50094">MAKRGPLELVKRLTGFVAVVVAVTLAVGVAPAQAAPPVGSPPGVATPWTSLMHGDVASTDSTQLRGPGKTGHLAASSVPGGVCAATFVGTDGYPVSLCTSYLAGDPPQVATPVVTLFQPDSAKVLATLPLTKGGLLGGVYGYLDEKNRVVIADGSGAVLHVGHHRTPNGWKLSIDRRVDISKRIGNDQVTGLAPDFDGRIWFVTTKGAVGTIAPNGRVAANRLPTGERLGNGLTIRRDGASVLTTHALYEMRAGGDGVPHTVWRRVYDRGPARKPGQLTWGSGTTPTYFGPGGDSWVAIVDNANAPRLHVLNADTGAPVCSMRAFTRSRQGTENSPMAWGESLVIPSTYGYQYPPMAVTGPSRPANAPFTGAMTRIDVVGGKCTRVWENYRDRMATLPRLSRADGLIHGLAYGPYRPGPQQVGSVNYVGVDFRTGARVVTRKIGDAPVDEPMQLTGMIGPGGVLWQGTVTRMLKIAP</sequence>
<dbReference type="SUPFAM" id="SSF63825">
    <property type="entry name" value="YWTD domain"/>
    <property type="match status" value="1"/>
</dbReference>
<organism evidence="2">
    <name type="scientific">Gordonia sp. MP11Mi</name>
    <dbReference type="NCBI Taxonomy" id="3022769"/>
    <lineage>
        <taxon>Bacteria</taxon>
        <taxon>Bacillati</taxon>
        <taxon>Actinomycetota</taxon>
        <taxon>Actinomycetes</taxon>
        <taxon>Mycobacteriales</taxon>
        <taxon>Gordoniaceae</taxon>
        <taxon>Gordonia</taxon>
    </lineage>
</organism>
<evidence type="ECO:0000313" key="2">
    <source>
        <dbReference type="EMBL" id="WOC12562.1"/>
    </source>
</evidence>
<gene>
    <name evidence="2" type="ORF">MP11Mi_16510</name>
</gene>
<keyword evidence="1" id="KW-0732">Signal</keyword>
<evidence type="ECO:0008006" key="3">
    <source>
        <dbReference type="Google" id="ProtNLM"/>
    </source>
</evidence>
<protein>
    <recommendedName>
        <fullName evidence="3">6-pyruvoyl tetrahydrobiopterin synthase</fullName>
    </recommendedName>
</protein>
<feature type="chain" id="PRO_5041701237" description="6-pyruvoyl tetrahydrobiopterin synthase" evidence="1">
    <location>
        <begin position="35"/>
        <end position="477"/>
    </location>
</feature>
<name>A0AA97CWM3_9ACTN</name>
<dbReference type="EMBL" id="CP128986">
    <property type="protein sequence ID" value="WOC12562.1"/>
    <property type="molecule type" value="Genomic_DNA"/>
</dbReference>
<evidence type="ECO:0000256" key="1">
    <source>
        <dbReference type="SAM" id="SignalP"/>
    </source>
</evidence>
<feature type="signal peptide" evidence="1">
    <location>
        <begin position="1"/>
        <end position="34"/>
    </location>
</feature>
<dbReference type="RefSeq" id="WP_420041788.1">
    <property type="nucleotide sequence ID" value="NZ_CP128986.1"/>
</dbReference>
<reference evidence="2" key="1">
    <citation type="submission" date="2023-06" db="EMBL/GenBank/DDBJ databases">
        <title>Gordonia sp. nov. and Pseudochrobactrum sp. nov., two species isolated from the burying beetle Nicrophorus vespilloides.</title>
        <authorList>
            <person name="Poehlein A."/>
            <person name="Guzman J."/>
            <person name="Daniel R."/>
            <person name="Vilcinskas A."/>
        </authorList>
    </citation>
    <scope>NUCLEOTIDE SEQUENCE</scope>
    <source>
        <strain evidence="2">MP11Mi</strain>
    </source>
</reference>
<dbReference type="AlphaFoldDB" id="A0AA97CWM3"/>
<accession>A0AA97CWM3</accession>